<dbReference type="InterPro" id="IPR001680">
    <property type="entry name" value="WD40_rpt"/>
</dbReference>
<dbReference type="InterPro" id="IPR050459">
    <property type="entry name" value="WD_repeat_RBAP46/RBAP48/MSI1"/>
</dbReference>
<evidence type="ECO:0000313" key="4">
    <source>
        <dbReference type="Proteomes" id="UP001306508"/>
    </source>
</evidence>
<dbReference type="Gene3D" id="2.130.10.10">
    <property type="entry name" value="YVTN repeat-like/Quinoprotein amine dehydrogenase"/>
    <property type="match status" value="1"/>
</dbReference>
<keyword evidence="4" id="KW-1185">Reference proteome</keyword>
<dbReference type="EMBL" id="JAWIZZ010000056">
    <property type="protein sequence ID" value="KAK5774071.1"/>
    <property type="molecule type" value="Genomic_DNA"/>
</dbReference>
<keyword evidence="1" id="KW-0853">WD repeat</keyword>
<accession>A0AAN8A6Q5</accession>
<evidence type="ECO:0000313" key="3">
    <source>
        <dbReference type="EMBL" id="KAK5774071.1"/>
    </source>
</evidence>
<dbReference type="InterPro" id="IPR036322">
    <property type="entry name" value="WD40_repeat_dom_sf"/>
</dbReference>
<reference evidence="4" key="1">
    <citation type="submission" date="2023-07" db="EMBL/GenBank/DDBJ databases">
        <title>A draft genome of Kazachstania heterogenica Y-27499.</title>
        <authorList>
            <person name="Donic C."/>
            <person name="Kralova J.S."/>
            <person name="Fidel L."/>
            <person name="Ben-Dor S."/>
            <person name="Jung S."/>
        </authorList>
    </citation>
    <scope>NUCLEOTIDE SEQUENCE [LARGE SCALE GENOMIC DNA]</scope>
    <source>
        <strain evidence="4">Y27499</strain>
    </source>
</reference>
<sequence>MTTVSSNIITENKLKNEEYKIWKKVVPSLYQHIITFKPIFSDIPTEQIENLCKCINFTDKIINDSNGNGTLTTSAFCSLGDKIYEFDFTLPLGAYDTTNSDGPLPDPKYNDHEISYIAEETKYNSKWIWSGETIIKLVPLSEKKFLALSKSGSVAIFQDGSESPLKAVMDTSTERNDDIIVDMDVSKDLKSIIKTKSNLITHQTIVEIIDNATTWGNKVVSISLNDILINQILFLNNENDDTSGKENCGFIALGNENQVYIWNNISQQNQEPNFTLKVENNILHISISPFIPTLFALGFVNGSLRFYDIRNIKAQDPSHVKENYLFELNQLNEDPVVNIIFSEVSPFELLSIGKSGNVYHWNLEYVFNQVNREGFDNLEGEFINQRAVQSECLTFYHTGGARRSFGLGSCKNSVSYHPLIDDFVVTVDNDGSLSVYKPCIGRYLLEEESEDGEDNT</sequence>
<gene>
    <name evidence="3" type="ORF">RI543_004605</name>
</gene>
<evidence type="ECO:0000256" key="2">
    <source>
        <dbReference type="ARBA" id="ARBA00022737"/>
    </source>
</evidence>
<evidence type="ECO:0000256" key="1">
    <source>
        <dbReference type="ARBA" id="ARBA00022574"/>
    </source>
</evidence>
<dbReference type="AlphaFoldDB" id="A0AAN8A6Q5"/>
<dbReference type="SUPFAM" id="SSF50978">
    <property type="entry name" value="WD40 repeat-like"/>
    <property type="match status" value="1"/>
</dbReference>
<dbReference type="Proteomes" id="UP001306508">
    <property type="component" value="Unassembled WGS sequence"/>
</dbReference>
<comment type="caution">
    <text evidence="3">The sequence shown here is derived from an EMBL/GenBank/DDBJ whole genome shotgun (WGS) entry which is preliminary data.</text>
</comment>
<keyword evidence="2" id="KW-0677">Repeat</keyword>
<protein>
    <submittedName>
        <fullName evidence="3">Uncharacterized protein</fullName>
    </submittedName>
</protein>
<dbReference type="SMART" id="SM00320">
    <property type="entry name" value="WD40"/>
    <property type="match status" value="3"/>
</dbReference>
<proteinExistence type="predicted"/>
<dbReference type="PANTHER" id="PTHR22850">
    <property type="entry name" value="WD40 REPEAT FAMILY"/>
    <property type="match status" value="1"/>
</dbReference>
<dbReference type="InterPro" id="IPR015943">
    <property type="entry name" value="WD40/YVTN_repeat-like_dom_sf"/>
</dbReference>
<organism evidence="3 4">
    <name type="scientific">Arxiozyma heterogenica</name>
    <dbReference type="NCBI Taxonomy" id="278026"/>
    <lineage>
        <taxon>Eukaryota</taxon>
        <taxon>Fungi</taxon>
        <taxon>Dikarya</taxon>
        <taxon>Ascomycota</taxon>
        <taxon>Saccharomycotina</taxon>
        <taxon>Saccharomycetes</taxon>
        <taxon>Saccharomycetales</taxon>
        <taxon>Saccharomycetaceae</taxon>
        <taxon>Arxiozyma</taxon>
    </lineage>
</organism>
<name>A0AAN8A6Q5_9SACH</name>